<accession>A0ABW7UXW7</accession>
<keyword evidence="2" id="KW-1133">Transmembrane helix</keyword>
<evidence type="ECO:0000256" key="1">
    <source>
        <dbReference type="SAM" id="MobiDB-lite"/>
    </source>
</evidence>
<feature type="compositionally biased region" description="Gly residues" evidence="1">
    <location>
        <begin position="111"/>
        <end position="140"/>
    </location>
</feature>
<keyword evidence="4" id="KW-1185">Reference proteome</keyword>
<feature type="region of interest" description="Disordered" evidence="1">
    <location>
        <begin position="1"/>
        <end position="34"/>
    </location>
</feature>
<keyword evidence="2" id="KW-0812">Transmembrane</keyword>
<feature type="transmembrane region" description="Helical" evidence="2">
    <location>
        <begin position="256"/>
        <end position="282"/>
    </location>
</feature>
<organism evidence="3 4">
    <name type="scientific">Streptomyces pathocidini</name>
    <dbReference type="NCBI Taxonomy" id="1650571"/>
    <lineage>
        <taxon>Bacteria</taxon>
        <taxon>Bacillati</taxon>
        <taxon>Actinomycetota</taxon>
        <taxon>Actinomycetes</taxon>
        <taxon>Kitasatosporales</taxon>
        <taxon>Streptomycetaceae</taxon>
        <taxon>Streptomyces</taxon>
    </lineage>
</organism>
<evidence type="ECO:0000313" key="4">
    <source>
        <dbReference type="Proteomes" id="UP001611548"/>
    </source>
</evidence>
<feature type="compositionally biased region" description="Gly residues" evidence="1">
    <location>
        <begin position="207"/>
        <end position="235"/>
    </location>
</feature>
<sequence>MPDRRRRAALRSTLPTAVPAHGPATLPGPGLPGLRLPAVAGLSDVYVSHVSDMPYAPGPSVLPMQLPVQLPLLRERRSPSAPENSPTNGPGPGSSGPGSTDPGNSDPSNSGHGGTGHGNSGSGSTGPGSSGHGGTGPGGTGHEENPFAAPPEGRPDRPWRPRGGQDAANGGGNGDEDRGRDKSREGDDSQRKQPSWGQWSSRQPGRQSGGFGGGPGDGRRPGAGGPGGGPGGPGGMRWDPTDPIQRRARYALLAGMWAFFFALFSLPEIALLLGALAVYWGISSLRAIPAARSSAAGARPEDVGAGTEGAAAPTPTPQASAPAPAPNGRPQTTAAVSGLVTGCLALAIVAVTFAFQIVYRDYYACVDDALTTASRQSCENHLPKELRPLLSVQE</sequence>
<feature type="compositionally biased region" description="Low complexity" evidence="1">
    <location>
        <begin position="97"/>
        <end position="110"/>
    </location>
</feature>
<feature type="compositionally biased region" description="Low complexity" evidence="1">
    <location>
        <begin position="197"/>
        <end position="206"/>
    </location>
</feature>
<feature type="region of interest" description="Disordered" evidence="1">
    <location>
        <begin position="298"/>
        <end position="331"/>
    </location>
</feature>
<proteinExistence type="predicted"/>
<feature type="compositionally biased region" description="Low complexity" evidence="1">
    <location>
        <begin position="19"/>
        <end position="34"/>
    </location>
</feature>
<dbReference type="Proteomes" id="UP001611548">
    <property type="component" value="Unassembled WGS sequence"/>
</dbReference>
<gene>
    <name evidence="3" type="ORF">ACH429_21770</name>
</gene>
<name>A0ABW7UXW7_9ACTN</name>
<feature type="compositionally biased region" description="Low complexity" evidence="1">
    <location>
        <begin position="298"/>
        <end position="322"/>
    </location>
</feature>
<comment type="caution">
    <text evidence="3">The sequence shown here is derived from an EMBL/GenBank/DDBJ whole genome shotgun (WGS) entry which is preliminary data.</text>
</comment>
<protein>
    <recommendedName>
        <fullName evidence="5">Integral membrane protein</fullName>
    </recommendedName>
</protein>
<feature type="region of interest" description="Disordered" evidence="1">
    <location>
        <begin position="73"/>
        <end position="241"/>
    </location>
</feature>
<feature type="compositionally biased region" description="Basic and acidic residues" evidence="1">
    <location>
        <begin position="175"/>
        <end position="191"/>
    </location>
</feature>
<feature type="transmembrane region" description="Helical" evidence="2">
    <location>
        <begin position="334"/>
        <end position="355"/>
    </location>
</feature>
<reference evidence="3 4" key="1">
    <citation type="submission" date="2024-10" db="EMBL/GenBank/DDBJ databases">
        <title>The Natural Products Discovery Center: Release of the First 8490 Sequenced Strains for Exploring Actinobacteria Biosynthetic Diversity.</title>
        <authorList>
            <person name="Kalkreuter E."/>
            <person name="Kautsar S.A."/>
            <person name="Yang D."/>
            <person name="Bader C.D."/>
            <person name="Teijaro C.N."/>
            <person name="Fluegel L."/>
            <person name="Davis C.M."/>
            <person name="Simpson J.R."/>
            <person name="Lauterbach L."/>
            <person name="Steele A.D."/>
            <person name="Gui C."/>
            <person name="Meng S."/>
            <person name="Li G."/>
            <person name="Viehrig K."/>
            <person name="Ye F."/>
            <person name="Su P."/>
            <person name="Kiefer A.F."/>
            <person name="Nichols A."/>
            <person name="Cepeda A.J."/>
            <person name="Yan W."/>
            <person name="Fan B."/>
            <person name="Jiang Y."/>
            <person name="Adhikari A."/>
            <person name="Zheng C.-J."/>
            <person name="Schuster L."/>
            <person name="Cowan T.M."/>
            <person name="Smanski M.J."/>
            <person name="Chevrette M.G."/>
            <person name="De Carvalho L.P.S."/>
            <person name="Shen B."/>
        </authorList>
    </citation>
    <scope>NUCLEOTIDE SEQUENCE [LARGE SCALE GENOMIC DNA]</scope>
    <source>
        <strain evidence="3 4">NPDC020327</strain>
    </source>
</reference>
<evidence type="ECO:0008006" key="5">
    <source>
        <dbReference type="Google" id="ProtNLM"/>
    </source>
</evidence>
<evidence type="ECO:0000256" key="2">
    <source>
        <dbReference type="SAM" id="Phobius"/>
    </source>
</evidence>
<dbReference type="RefSeq" id="WP_398719224.1">
    <property type="nucleotide sequence ID" value="NZ_JBIRWE010000011.1"/>
</dbReference>
<dbReference type="EMBL" id="JBIRWE010000011">
    <property type="protein sequence ID" value="MFI1966706.1"/>
    <property type="molecule type" value="Genomic_DNA"/>
</dbReference>
<keyword evidence="2" id="KW-0472">Membrane</keyword>
<evidence type="ECO:0000313" key="3">
    <source>
        <dbReference type="EMBL" id="MFI1966706.1"/>
    </source>
</evidence>